<keyword evidence="1" id="KW-0880">Kelch repeat</keyword>
<comment type="caution">
    <text evidence="4">The sequence shown here is derived from an EMBL/GenBank/DDBJ whole genome shotgun (WGS) entry which is preliminary data.</text>
</comment>
<sequence length="430" mass="47267">MGILIGFILLFVVATSQAQPAWRELPPMPTPRYAAAAAALHGRIYVIGGIGLDGKPLTTVEAYDPALQAWIREVPQLEEPVAFAAAVTLEDNLYLIGGMDENGETTDEVWMLDWTQRWQRVASLQQERQELAAIAFGSQIYAIGGRSLAEGTSSIGRQVQPRSLASIERYDPQKDAWEVLPFPIQLVQPVHLAAATTWEDKIYIIGGLSNNLPIGIIQQFRPLTGEVVLDQTLLLPYEWWAGAALTYRNAILLLGGLSGKETGLTAVRALRWTDNGWQLESLPPLRQARFSFAAVLHNDTIFVFGGLEQRDGKPLNNAEATSAAVLTNRQAETLPPDFWLQPPYPHPFQEQVTFTFSLSSQQADKPVTLTVYDLLGRPVAHLLQGAVAPGSHVLVWDGRTMLGSSLPAGVYIARLVQGAFHQERLLIRAP</sequence>
<protein>
    <submittedName>
        <fullName evidence="4">Galactose oxidase</fullName>
    </submittedName>
</protein>
<dbReference type="SMART" id="SM00612">
    <property type="entry name" value="Kelch"/>
    <property type="match status" value="4"/>
</dbReference>
<dbReference type="Pfam" id="PF13860">
    <property type="entry name" value="FlgD_ig"/>
    <property type="match status" value="1"/>
</dbReference>
<proteinExistence type="predicted"/>
<evidence type="ECO:0000259" key="3">
    <source>
        <dbReference type="Pfam" id="PF13860"/>
    </source>
</evidence>
<organism evidence="4">
    <name type="scientific">Rhodothermus marinus</name>
    <name type="common">Rhodothermus obamensis</name>
    <dbReference type="NCBI Taxonomy" id="29549"/>
    <lineage>
        <taxon>Bacteria</taxon>
        <taxon>Pseudomonadati</taxon>
        <taxon>Rhodothermota</taxon>
        <taxon>Rhodothermia</taxon>
        <taxon>Rhodothermales</taxon>
        <taxon>Rhodothermaceae</taxon>
        <taxon>Rhodothermus</taxon>
    </lineage>
</organism>
<name>A0A7V2F6L9_RHOMR</name>
<dbReference type="Gene3D" id="2.120.10.80">
    <property type="entry name" value="Kelch-type beta propeller"/>
    <property type="match status" value="1"/>
</dbReference>
<reference evidence="4" key="1">
    <citation type="journal article" date="2020" name="mSystems">
        <title>Genome- and Community-Level Interaction Insights into Carbon Utilization and Element Cycling Functions of Hydrothermarchaeota in Hydrothermal Sediment.</title>
        <authorList>
            <person name="Zhou Z."/>
            <person name="Liu Y."/>
            <person name="Xu W."/>
            <person name="Pan J."/>
            <person name="Luo Z.H."/>
            <person name="Li M."/>
        </authorList>
    </citation>
    <scope>NUCLEOTIDE SEQUENCE [LARGE SCALE GENOMIC DNA]</scope>
    <source>
        <strain evidence="4">SpSt-143</strain>
    </source>
</reference>
<dbReference type="SUPFAM" id="SSF117281">
    <property type="entry name" value="Kelch motif"/>
    <property type="match status" value="1"/>
</dbReference>
<evidence type="ECO:0000256" key="1">
    <source>
        <dbReference type="ARBA" id="ARBA00022441"/>
    </source>
</evidence>
<gene>
    <name evidence="4" type="ORF">ENO59_08380</name>
</gene>
<dbReference type="Pfam" id="PF24681">
    <property type="entry name" value="Kelch_KLHDC2_KLHL20_DRC7"/>
    <property type="match status" value="1"/>
</dbReference>
<evidence type="ECO:0000256" key="2">
    <source>
        <dbReference type="ARBA" id="ARBA00022737"/>
    </source>
</evidence>
<dbReference type="InterPro" id="IPR015915">
    <property type="entry name" value="Kelch-typ_b-propeller"/>
</dbReference>
<dbReference type="Gene3D" id="2.60.40.4070">
    <property type="match status" value="1"/>
</dbReference>
<dbReference type="AlphaFoldDB" id="A0A7V2F6L9"/>
<accession>A0A7V2F6L9</accession>
<dbReference type="EMBL" id="DSGB01000006">
    <property type="protein sequence ID" value="HER96516.1"/>
    <property type="molecule type" value="Genomic_DNA"/>
</dbReference>
<dbReference type="InterPro" id="IPR025965">
    <property type="entry name" value="FlgD/Vpr_Ig-like"/>
</dbReference>
<dbReference type="InterPro" id="IPR006652">
    <property type="entry name" value="Kelch_1"/>
</dbReference>
<keyword evidence="2" id="KW-0677">Repeat</keyword>
<evidence type="ECO:0000313" key="4">
    <source>
        <dbReference type="EMBL" id="HER96516.1"/>
    </source>
</evidence>
<dbReference type="PANTHER" id="PTHR24412:SF489">
    <property type="entry name" value="RING FINGER DOMAIN AND KELCH REPEAT-CONTAINING PROTEIN DDB_G0271372"/>
    <property type="match status" value="1"/>
</dbReference>
<feature type="domain" description="FlgD/Vpr Ig-like" evidence="3">
    <location>
        <begin position="351"/>
        <end position="412"/>
    </location>
</feature>
<dbReference type="PANTHER" id="PTHR24412">
    <property type="entry name" value="KELCH PROTEIN"/>
    <property type="match status" value="1"/>
</dbReference>